<proteinExistence type="inferred from homology"/>
<sequence length="498" mass="55033">MANSGKTTSSRTSKPSKEELNPRTTELDIFGAPGALAVSIIAPTVSYLLYYGCSEEAGCAPRFNAGSIVSFLVEGRWKTLWDPEATIAYLLWYAFCVACWFVIPGEWVKGTLLRDGTRKEYKMNGFGTFVVAISLAIGSIVKYGPGPMTYIYHKWVELALVVSFVQAVIVYGMSFMPGKLLALGGNSGNVIYDWFIGRELNPSIGSFDIMSFNELRPGMILWALIDVSMICEQAVRRGGFSKVTDSMWLGSAFQIWYIADALYNEPALLTTIDIISDGFGFMLSFGDLVWVPFNYALQTRYLVFNQVELGVSGVLLVLGVNFLGYWIFRSSNGEKNDFRNGKNPKGLKYIETATGSKLLISGWWGLSRHPNYVGDIIMAFAWSLVTGFSTPITYFYPIFFTFFLMHRQARDEAKCQAKMILYSVAIPFLVCTRTNLSSHPSLSSPIPPTCDFPSLSFQATISHVPQEPPCAFPGNPCGFPADSPVLVILVTDAASSSR</sequence>
<dbReference type="eggNOG" id="KOG1435">
    <property type="taxonomic scope" value="Eukaryota"/>
</dbReference>
<dbReference type="InParanoid" id="A8P5J2"/>
<evidence type="ECO:0000256" key="7">
    <source>
        <dbReference type="SAM" id="Phobius"/>
    </source>
</evidence>
<comment type="caution">
    <text evidence="8">The sequence shown here is derived from an EMBL/GenBank/DDBJ whole genome shotgun (WGS) entry which is preliminary data.</text>
</comment>
<evidence type="ECO:0000313" key="8">
    <source>
        <dbReference type="EMBL" id="EAU82887.2"/>
    </source>
</evidence>
<name>A8P5J2_COPC7</name>
<feature type="compositionally biased region" description="Low complexity" evidence="6">
    <location>
        <begin position="1"/>
        <end position="13"/>
    </location>
</feature>
<dbReference type="OMA" id="HSSWHRY"/>
<feature type="transmembrane region" description="Helical" evidence="7">
    <location>
        <begin position="155"/>
        <end position="176"/>
    </location>
</feature>
<evidence type="ECO:0000256" key="6">
    <source>
        <dbReference type="SAM" id="MobiDB-lite"/>
    </source>
</evidence>
<dbReference type="FunCoup" id="A8P5J2">
    <property type="interactions" value="148"/>
</dbReference>
<dbReference type="Gene3D" id="1.20.120.1630">
    <property type="match status" value="1"/>
</dbReference>
<protein>
    <submittedName>
        <fullName evidence="8">C-14 sterol reductase</fullName>
    </submittedName>
</protein>
<dbReference type="GeneID" id="6015551"/>
<keyword evidence="3 7" id="KW-0812">Transmembrane</keyword>
<dbReference type="PANTHER" id="PTHR21257:SF52">
    <property type="entry name" value="DELTA(14)-STEROL REDUCTASE TM7SF2"/>
    <property type="match status" value="1"/>
</dbReference>
<keyword evidence="4 7" id="KW-1133">Transmembrane helix</keyword>
<dbReference type="InterPro" id="IPR001171">
    <property type="entry name" value="ERG24_DHCR-like"/>
</dbReference>
<feature type="transmembrane region" description="Helical" evidence="7">
    <location>
        <begin position="86"/>
        <end position="103"/>
    </location>
</feature>
<dbReference type="Proteomes" id="UP000001861">
    <property type="component" value="Unassembled WGS sequence"/>
</dbReference>
<feature type="transmembrane region" description="Helical" evidence="7">
    <location>
        <begin position="123"/>
        <end position="143"/>
    </location>
</feature>
<dbReference type="OrthoDB" id="10262235at2759"/>
<dbReference type="GO" id="GO:0006696">
    <property type="term" value="P:ergosterol biosynthetic process"/>
    <property type="evidence" value="ECO:0007669"/>
    <property type="project" value="TreeGrafter"/>
</dbReference>
<feature type="transmembrane region" description="Helical" evidence="7">
    <location>
        <begin position="309"/>
        <end position="328"/>
    </location>
</feature>
<gene>
    <name evidence="8" type="ORF">CC1G_05509</name>
</gene>
<evidence type="ECO:0000256" key="1">
    <source>
        <dbReference type="ARBA" id="ARBA00004141"/>
    </source>
</evidence>
<dbReference type="GO" id="GO:0005789">
    <property type="term" value="C:endoplasmic reticulum membrane"/>
    <property type="evidence" value="ECO:0007669"/>
    <property type="project" value="TreeGrafter"/>
</dbReference>
<feature type="transmembrane region" description="Helical" evidence="7">
    <location>
        <begin position="279"/>
        <end position="297"/>
    </location>
</feature>
<evidence type="ECO:0000313" key="9">
    <source>
        <dbReference type="Proteomes" id="UP000001861"/>
    </source>
</evidence>
<comment type="subcellular location">
    <subcellularLocation>
        <location evidence="1">Membrane</location>
        <topology evidence="1">Multi-pass membrane protein</topology>
    </subcellularLocation>
</comment>
<accession>A8P5J2</accession>
<dbReference type="EMBL" id="AACS02000011">
    <property type="protein sequence ID" value="EAU82887.2"/>
    <property type="molecule type" value="Genomic_DNA"/>
</dbReference>
<dbReference type="HOGENOM" id="CLU_015631_0_3_1"/>
<evidence type="ECO:0000256" key="2">
    <source>
        <dbReference type="ARBA" id="ARBA00005402"/>
    </source>
</evidence>
<keyword evidence="5 7" id="KW-0472">Membrane</keyword>
<dbReference type="STRING" id="240176.A8P5J2"/>
<comment type="similarity">
    <text evidence="2">Belongs to the ERG4/ERG24 family.</text>
</comment>
<dbReference type="GO" id="GO:0050613">
    <property type="term" value="F:Delta14-sterol reductase activity"/>
    <property type="evidence" value="ECO:0007669"/>
    <property type="project" value="TreeGrafter"/>
</dbReference>
<keyword evidence="9" id="KW-1185">Reference proteome</keyword>
<evidence type="ECO:0000256" key="3">
    <source>
        <dbReference type="ARBA" id="ARBA00022692"/>
    </source>
</evidence>
<dbReference type="PANTHER" id="PTHR21257">
    <property type="entry name" value="DELTA(14)-STEROL REDUCTASE"/>
    <property type="match status" value="1"/>
</dbReference>
<dbReference type="AlphaFoldDB" id="A8P5J2"/>
<dbReference type="KEGG" id="cci:CC1G_05509"/>
<dbReference type="RefSeq" id="XP_001838956.2">
    <property type="nucleotide sequence ID" value="XM_001838904.2"/>
</dbReference>
<feature type="region of interest" description="Disordered" evidence="6">
    <location>
        <begin position="1"/>
        <end position="22"/>
    </location>
</feature>
<dbReference type="VEuPathDB" id="FungiDB:CC1G_05509"/>
<evidence type="ECO:0000256" key="5">
    <source>
        <dbReference type="ARBA" id="ARBA00023136"/>
    </source>
</evidence>
<dbReference type="Pfam" id="PF01222">
    <property type="entry name" value="ERG4_ERG24"/>
    <property type="match status" value="1"/>
</dbReference>
<organism evidence="8 9">
    <name type="scientific">Coprinopsis cinerea (strain Okayama-7 / 130 / ATCC MYA-4618 / FGSC 9003)</name>
    <name type="common">Inky cap fungus</name>
    <name type="synonym">Hormographiella aspergillata</name>
    <dbReference type="NCBI Taxonomy" id="240176"/>
    <lineage>
        <taxon>Eukaryota</taxon>
        <taxon>Fungi</taxon>
        <taxon>Dikarya</taxon>
        <taxon>Basidiomycota</taxon>
        <taxon>Agaricomycotina</taxon>
        <taxon>Agaricomycetes</taxon>
        <taxon>Agaricomycetidae</taxon>
        <taxon>Agaricales</taxon>
        <taxon>Agaricineae</taxon>
        <taxon>Psathyrellaceae</taxon>
        <taxon>Coprinopsis</taxon>
    </lineage>
</organism>
<evidence type="ECO:0000256" key="4">
    <source>
        <dbReference type="ARBA" id="ARBA00022989"/>
    </source>
</evidence>
<reference evidence="8 9" key="1">
    <citation type="journal article" date="2010" name="Proc. Natl. Acad. Sci. U.S.A.">
        <title>Insights into evolution of multicellular fungi from the assembled chromosomes of the mushroom Coprinopsis cinerea (Coprinus cinereus).</title>
        <authorList>
            <person name="Stajich J.E."/>
            <person name="Wilke S.K."/>
            <person name="Ahren D."/>
            <person name="Au C.H."/>
            <person name="Birren B.W."/>
            <person name="Borodovsky M."/>
            <person name="Burns C."/>
            <person name="Canback B."/>
            <person name="Casselton L.A."/>
            <person name="Cheng C.K."/>
            <person name="Deng J."/>
            <person name="Dietrich F.S."/>
            <person name="Fargo D.C."/>
            <person name="Farman M.L."/>
            <person name="Gathman A.C."/>
            <person name="Goldberg J."/>
            <person name="Guigo R."/>
            <person name="Hoegger P.J."/>
            <person name="Hooker J.B."/>
            <person name="Huggins A."/>
            <person name="James T.Y."/>
            <person name="Kamada T."/>
            <person name="Kilaru S."/>
            <person name="Kodira C."/>
            <person name="Kues U."/>
            <person name="Kupfer D."/>
            <person name="Kwan H.S."/>
            <person name="Lomsadze A."/>
            <person name="Li W."/>
            <person name="Lilly W.W."/>
            <person name="Ma L.J."/>
            <person name="Mackey A.J."/>
            <person name="Manning G."/>
            <person name="Martin F."/>
            <person name="Muraguchi H."/>
            <person name="Natvig D.O."/>
            <person name="Palmerini H."/>
            <person name="Ramesh M.A."/>
            <person name="Rehmeyer C.J."/>
            <person name="Roe B.A."/>
            <person name="Shenoy N."/>
            <person name="Stanke M."/>
            <person name="Ter-Hovhannisyan V."/>
            <person name="Tunlid A."/>
            <person name="Velagapudi R."/>
            <person name="Vision T.J."/>
            <person name="Zeng Q."/>
            <person name="Zolan M.E."/>
            <person name="Pukkila P.J."/>
        </authorList>
    </citation>
    <scope>NUCLEOTIDE SEQUENCE [LARGE SCALE GENOMIC DNA]</scope>
    <source>
        <strain evidence="9">Okayama-7 / 130 / ATCC MYA-4618 / FGSC 9003</strain>
    </source>
</reference>
<feature type="transmembrane region" description="Helical" evidence="7">
    <location>
        <begin position="376"/>
        <end position="404"/>
    </location>
</feature>